<proteinExistence type="predicted"/>
<sequence length="437" mass="49941">MCHSADGIEDDYAREAERVRVPVTPTSWQPSVNAADADEHLEPLPSGFSHHTPSNNGRRFRSPRYPQRTSAAYDTREGRYYHPVPSERTGYPEQAPTESSNSPSQNEGHFYSRWTADQRCGATDGAVERSIVVSRRGGRRELLRCHLCPYTTNTTGSFKVHMRTHASEKNLECSVCPMRFTQMTALRRHIRTHAREEPYTCELCSYEAADRNSWVRHMASHTGERQYACGMCLYVTSRNSDFVKHLRIHTVAESRTPSDGEECLHPKPTVLDYRKGTKNGSGKKKPKVVRPASERKELHRCLLCPYATKFHYRLKTHMLTHSDERRFECAVCLTKFRHHHTLKNHMRTHTDEKPYKCELCPYRANTKGALVCHMTNHTGAKQYACGACPYVTSRSADITKHLRVHTGDRPYKCDLCGYASACQSALYRHARALHGES</sequence>
<organism evidence="1 2">
    <name type="scientific">Hyalomma asiaticum</name>
    <name type="common">Tick</name>
    <dbReference type="NCBI Taxonomy" id="266040"/>
    <lineage>
        <taxon>Eukaryota</taxon>
        <taxon>Metazoa</taxon>
        <taxon>Ecdysozoa</taxon>
        <taxon>Arthropoda</taxon>
        <taxon>Chelicerata</taxon>
        <taxon>Arachnida</taxon>
        <taxon>Acari</taxon>
        <taxon>Parasitiformes</taxon>
        <taxon>Ixodida</taxon>
        <taxon>Ixodoidea</taxon>
        <taxon>Ixodidae</taxon>
        <taxon>Hyalomminae</taxon>
        <taxon>Hyalomma</taxon>
    </lineage>
</organism>
<dbReference type="Proteomes" id="UP000821845">
    <property type="component" value="Chromosome 9"/>
</dbReference>
<keyword evidence="2" id="KW-1185">Reference proteome</keyword>
<reference evidence="1" key="1">
    <citation type="submission" date="2020-05" db="EMBL/GenBank/DDBJ databases">
        <title>Large-scale comparative analyses of tick genomes elucidate their genetic diversity and vector capacities.</title>
        <authorList>
            <person name="Jia N."/>
            <person name="Wang J."/>
            <person name="Shi W."/>
            <person name="Du L."/>
            <person name="Sun Y."/>
            <person name="Zhan W."/>
            <person name="Jiang J."/>
            <person name="Wang Q."/>
            <person name="Zhang B."/>
            <person name="Ji P."/>
            <person name="Sakyi L.B."/>
            <person name="Cui X."/>
            <person name="Yuan T."/>
            <person name="Jiang B."/>
            <person name="Yang W."/>
            <person name="Lam T.T.-Y."/>
            <person name="Chang Q."/>
            <person name="Ding S."/>
            <person name="Wang X."/>
            <person name="Zhu J."/>
            <person name="Ruan X."/>
            <person name="Zhao L."/>
            <person name="Wei J."/>
            <person name="Que T."/>
            <person name="Du C."/>
            <person name="Cheng J."/>
            <person name="Dai P."/>
            <person name="Han X."/>
            <person name="Huang E."/>
            <person name="Gao Y."/>
            <person name="Liu J."/>
            <person name="Shao H."/>
            <person name="Ye R."/>
            <person name="Li L."/>
            <person name="Wei W."/>
            <person name="Wang X."/>
            <person name="Wang C."/>
            <person name="Yang T."/>
            <person name="Huo Q."/>
            <person name="Li W."/>
            <person name="Guo W."/>
            <person name="Chen H."/>
            <person name="Zhou L."/>
            <person name="Ni X."/>
            <person name="Tian J."/>
            <person name="Zhou Y."/>
            <person name="Sheng Y."/>
            <person name="Liu T."/>
            <person name="Pan Y."/>
            <person name="Xia L."/>
            <person name="Li J."/>
            <person name="Zhao F."/>
            <person name="Cao W."/>
        </authorList>
    </citation>
    <scope>NUCLEOTIDE SEQUENCE</scope>
    <source>
        <strain evidence="1">Hyas-2018</strain>
    </source>
</reference>
<comment type="caution">
    <text evidence="1">The sequence shown here is derived from an EMBL/GenBank/DDBJ whole genome shotgun (WGS) entry which is preliminary data.</text>
</comment>
<dbReference type="EMBL" id="CM023489">
    <property type="protein sequence ID" value="KAH6922889.1"/>
    <property type="molecule type" value="Genomic_DNA"/>
</dbReference>
<name>A0ACB7RLZ2_HYAAI</name>
<accession>A0ACB7RLZ2</accession>
<evidence type="ECO:0000313" key="2">
    <source>
        <dbReference type="Proteomes" id="UP000821845"/>
    </source>
</evidence>
<evidence type="ECO:0000313" key="1">
    <source>
        <dbReference type="EMBL" id="KAH6922889.1"/>
    </source>
</evidence>
<protein>
    <submittedName>
        <fullName evidence="1">Uncharacterized protein</fullName>
    </submittedName>
</protein>
<gene>
    <name evidence="1" type="ORF">HPB50_020087</name>
</gene>